<name>A0ABY7LW16_9BACT</name>
<dbReference type="RefSeq" id="WP_269562294.1">
    <property type="nucleotide sequence ID" value="NZ_CP114769.1"/>
</dbReference>
<proteinExistence type="predicted"/>
<evidence type="ECO:0000259" key="3">
    <source>
        <dbReference type="Pfam" id="PF06580"/>
    </source>
</evidence>
<feature type="coiled-coil region" evidence="1">
    <location>
        <begin position="137"/>
        <end position="164"/>
    </location>
</feature>
<dbReference type="InterPro" id="IPR036890">
    <property type="entry name" value="HATPase_C_sf"/>
</dbReference>
<keyword evidence="4" id="KW-0808">Transferase</keyword>
<sequence length="347" mass="40337">MRNSAIKLKPILLHSMAWVGFIIYELLIGIAIRPASISLLETGMGFCINATLFYTNCLVLMPWLFARRRYVLYFLSLVGLLGCFIVIRHILRVDVFPLLGIPVATPIVSLRIFIAESLYRGMYFLLPSIGYWFARNTIQLEQQKREQEHELRVAEKSLMEANLSFLKNQINPHFLFNSLNFLYAQVYQYSEQTAKGILLLSDIMRYALQEDDDNGKVMLNKEIQHLHNYIAINQLRFNNQLQVQFEVRGNLQFMMILPLVLITFVENCFKHGELSDPRNPLLIQLSIVNNQLTFHTHNMKRNGPKEKSMGIGLANTKHRLELTYPNRYTLTINDEQNHYTCHLTIAL</sequence>
<keyword evidence="4" id="KW-0614">Plasmid</keyword>
<keyword evidence="2" id="KW-1133">Transmembrane helix</keyword>
<evidence type="ECO:0000256" key="1">
    <source>
        <dbReference type="SAM" id="Coils"/>
    </source>
</evidence>
<gene>
    <name evidence="4" type="ORF">O3303_21615</name>
</gene>
<feature type="domain" description="Signal transduction histidine kinase internal region" evidence="3">
    <location>
        <begin position="161"/>
        <end position="241"/>
    </location>
</feature>
<dbReference type="Proteomes" id="UP001211005">
    <property type="component" value="Plasmid unnamed2"/>
</dbReference>
<dbReference type="InterPro" id="IPR050640">
    <property type="entry name" value="Bact_2-comp_sensor_kinase"/>
</dbReference>
<feature type="transmembrane region" description="Helical" evidence="2">
    <location>
        <begin position="71"/>
        <end position="90"/>
    </location>
</feature>
<dbReference type="PANTHER" id="PTHR34220:SF7">
    <property type="entry name" value="SENSOR HISTIDINE KINASE YPDA"/>
    <property type="match status" value="1"/>
</dbReference>
<accession>A0ABY7LW16</accession>
<keyword evidence="1" id="KW-0175">Coiled coil</keyword>
<dbReference type="PANTHER" id="PTHR34220">
    <property type="entry name" value="SENSOR HISTIDINE KINASE YPDA"/>
    <property type="match status" value="1"/>
</dbReference>
<keyword evidence="2" id="KW-0472">Membrane</keyword>
<dbReference type="GO" id="GO:0016301">
    <property type="term" value="F:kinase activity"/>
    <property type="evidence" value="ECO:0007669"/>
    <property type="project" value="UniProtKB-KW"/>
</dbReference>
<evidence type="ECO:0000256" key="2">
    <source>
        <dbReference type="SAM" id="Phobius"/>
    </source>
</evidence>
<organism evidence="4 5">
    <name type="scientific">Hymenobacter canadensis</name>
    <dbReference type="NCBI Taxonomy" id="2999067"/>
    <lineage>
        <taxon>Bacteria</taxon>
        <taxon>Pseudomonadati</taxon>
        <taxon>Bacteroidota</taxon>
        <taxon>Cytophagia</taxon>
        <taxon>Cytophagales</taxon>
        <taxon>Hymenobacteraceae</taxon>
        <taxon>Hymenobacter</taxon>
    </lineage>
</organism>
<geneLocation type="plasmid" evidence="4 5">
    <name>unnamed2</name>
</geneLocation>
<reference evidence="4 5" key="1">
    <citation type="submission" date="2022-12" db="EMBL/GenBank/DDBJ databases">
        <title>Hymenobacter canadensis sp. nov. isolated from lake water of the Cambridge Bay, Canada.</title>
        <authorList>
            <person name="Kim W.H."/>
            <person name="Lee Y.M."/>
        </authorList>
    </citation>
    <scope>NUCLEOTIDE SEQUENCE [LARGE SCALE GENOMIC DNA]</scope>
    <source>
        <strain evidence="4 5">PAMC 29467</strain>
        <plasmid evidence="4 5">unnamed2</plasmid>
    </source>
</reference>
<feature type="transmembrane region" description="Helical" evidence="2">
    <location>
        <begin position="12"/>
        <end position="31"/>
    </location>
</feature>
<dbReference type="SUPFAM" id="SSF55874">
    <property type="entry name" value="ATPase domain of HSP90 chaperone/DNA topoisomerase II/histidine kinase"/>
    <property type="match status" value="1"/>
</dbReference>
<dbReference type="InterPro" id="IPR010559">
    <property type="entry name" value="Sig_transdc_His_kin_internal"/>
</dbReference>
<keyword evidence="5" id="KW-1185">Reference proteome</keyword>
<keyword evidence="4" id="KW-0418">Kinase</keyword>
<dbReference type="Gene3D" id="3.30.565.10">
    <property type="entry name" value="Histidine kinase-like ATPase, C-terminal domain"/>
    <property type="match status" value="1"/>
</dbReference>
<evidence type="ECO:0000313" key="5">
    <source>
        <dbReference type="Proteomes" id="UP001211005"/>
    </source>
</evidence>
<dbReference type="Pfam" id="PF06580">
    <property type="entry name" value="His_kinase"/>
    <property type="match status" value="1"/>
</dbReference>
<evidence type="ECO:0000313" key="4">
    <source>
        <dbReference type="EMBL" id="WBA44276.1"/>
    </source>
</evidence>
<keyword evidence="2" id="KW-0812">Transmembrane</keyword>
<feature type="transmembrane region" description="Helical" evidence="2">
    <location>
        <begin position="43"/>
        <end position="64"/>
    </location>
</feature>
<protein>
    <submittedName>
        <fullName evidence="4">Histidine kinase</fullName>
    </submittedName>
</protein>
<dbReference type="EMBL" id="CP114769">
    <property type="protein sequence ID" value="WBA44276.1"/>
    <property type="molecule type" value="Genomic_DNA"/>
</dbReference>